<dbReference type="EMBL" id="JAPWDV010000001">
    <property type="protein sequence ID" value="KAJ6224424.1"/>
    <property type="molecule type" value="Genomic_DNA"/>
</dbReference>
<sequence length="342" mass="39877">MESLPMEVENCSHPSHLIQECDFMNSNEETNPFFQNIDDQISSVDFTNDFQDILDEHFPKNNDNNNLERRKSSFSRFNFDFSEEIEQCSNDVQSITSEIIDVDKQSTTVDVYDEPIKEIKLPNSKQNRKGIQMKRKRRGWRHRFPKNKTNKIPILKRFLGMWCSSKKGYSYLKQQLNDSQLTEFSQPFISPQLKKYFSHKKLVSSPIVKQSLPQSLSSNKSSSIGCEQLSLHSCEKQLDNNDQLEFCTTSDFLNEVRQDRNRVSYIDCNQLVTQMLDDIIHRTQDLSLVDFIHNNSSNRSNLKSFAAQTFSHLLNEPRIVLHQTNTILNNSLKHNDIIIKLA</sequence>
<dbReference type="AlphaFoldDB" id="A0A9Q0RS27"/>
<proteinExistence type="predicted"/>
<reference evidence="1" key="1">
    <citation type="submission" date="2022-12" db="EMBL/GenBank/DDBJ databases">
        <title>Genome assemblies of Blomia tropicalis.</title>
        <authorList>
            <person name="Cui Y."/>
        </authorList>
    </citation>
    <scope>NUCLEOTIDE SEQUENCE</scope>
    <source>
        <tissue evidence="1">Adult mites</tissue>
    </source>
</reference>
<name>A0A9Q0RS27_BLOTA</name>
<organism evidence="1 2">
    <name type="scientific">Blomia tropicalis</name>
    <name type="common">Mite</name>
    <dbReference type="NCBI Taxonomy" id="40697"/>
    <lineage>
        <taxon>Eukaryota</taxon>
        <taxon>Metazoa</taxon>
        <taxon>Ecdysozoa</taxon>
        <taxon>Arthropoda</taxon>
        <taxon>Chelicerata</taxon>
        <taxon>Arachnida</taxon>
        <taxon>Acari</taxon>
        <taxon>Acariformes</taxon>
        <taxon>Sarcoptiformes</taxon>
        <taxon>Astigmata</taxon>
        <taxon>Glycyphagoidea</taxon>
        <taxon>Echimyopodidae</taxon>
        <taxon>Blomia</taxon>
    </lineage>
</organism>
<dbReference type="Proteomes" id="UP001142055">
    <property type="component" value="Chromosome 1"/>
</dbReference>
<gene>
    <name evidence="1" type="ORF">RDWZM_002969</name>
</gene>
<evidence type="ECO:0000313" key="1">
    <source>
        <dbReference type="EMBL" id="KAJ6224424.1"/>
    </source>
</evidence>
<comment type="caution">
    <text evidence="1">The sequence shown here is derived from an EMBL/GenBank/DDBJ whole genome shotgun (WGS) entry which is preliminary data.</text>
</comment>
<accession>A0A9Q0RS27</accession>
<evidence type="ECO:0000313" key="2">
    <source>
        <dbReference type="Proteomes" id="UP001142055"/>
    </source>
</evidence>
<protein>
    <submittedName>
        <fullName evidence="1">Uncharacterized protein</fullName>
    </submittedName>
</protein>
<keyword evidence="2" id="KW-1185">Reference proteome</keyword>